<dbReference type="InterPro" id="IPR041431">
    <property type="entry name" value="Mvd1_C"/>
</dbReference>
<sequence>MKIVKARAHTNIALIKYWGKKNTDIIIPMNNSFSLTLDHFYTDTKVTYDENLKKDSFSLNGEEIESQNVFNFLDYVRQLSGKNGFVKVESINHVPTTAGLASSASAYAALAAASSKAFGLDLSRKDLSRLARRGSGSATRSIYGGFTEWIGGDNDLNSYAKPFQENVEWDIRMIAAVVNSKPKKITSRSGMQTVVNTSPFYGEWVKNANNSIPLIKKAILDKNFTTFGEISEENAMKMHALNLTAHPHFSYFEPQSIEIMQAIEQLRQDGIEAYYTMDAGPNVKIICEGKNSEVIQKALKLKFPEIELLESKPGKGIQFLD</sequence>
<keyword evidence="4" id="KW-0547">Nucleotide-binding</keyword>
<dbReference type="GO" id="GO:0004163">
    <property type="term" value="F:diphosphomevalonate decarboxylase activity"/>
    <property type="evidence" value="ECO:0007669"/>
    <property type="project" value="UniProtKB-EC"/>
</dbReference>
<dbReference type="InterPro" id="IPR005935">
    <property type="entry name" value="Mev_decarb"/>
</dbReference>
<dbReference type="EMBL" id="AZGD01000090">
    <property type="protein sequence ID" value="KRM18895.1"/>
    <property type="molecule type" value="Genomic_DNA"/>
</dbReference>
<dbReference type="NCBIfam" id="TIGR01240">
    <property type="entry name" value="mevDPdecarb"/>
    <property type="match status" value="1"/>
</dbReference>
<dbReference type="Pfam" id="PF18376">
    <property type="entry name" value="MDD_C"/>
    <property type="match status" value="1"/>
</dbReference>
<name>A0A0R1WMB4_9LACO</name>
<keyword evidence="5" id="KW-0067">ATP-binding</keyword>
<dbReference type="AlphaFoldDB" id="A0A0R1WMB4"/>
<keyword evidence="3" id="KW-0444">Lipid biosynthesis</keyword>
<dbReference type="PANTHER" id="PTHR10977">
    <property type="entry name" value="DIPHOSPHOMEVALONATE DECARBOXYLASE"/>
    <property type="match status" value="1"/>
</dbReference>
<evidence type="ECO:0000256" key="7">
    <source>
        <dbReference type="ARBA" id="ARBA00023239"/>
    </source>
</evidence>
<dbReference type="GO" id="GO:0019287">
    <property type="term" value="P:isopentenyl diphosphate biosynthetic process, mevalonate pathway"/>
    <property type="evidence" value="ECO:0007669"/>
    <property type="project" value="InterPro"/>
</dbReference>
<protein>
    <recommendedName>
        <fullName evidence="2">diphosphomevalonate decarboxylase</fullName>
        <ecNumber evidence="2">4.1.1.33</ecNumber>
    </recommendedName>
</protein>
<dbReference type="PANTHER" id="PTHR10977:SF3">
    <property type="entry name" value="DIPHOSPHOMEVALONATE DECARBOXYLASE"/>
    <property type="match status" value="1"/>
</dbReference>
<dbReference type="EC" id="4.1.1.33" evidence="2"/>
<evidence type="ECO:0000259" key="8">
    <source>
        <dbReference type="Pfam" id="PF18376"/>
    </source>
</evidence>
<dbReference type="GO" id="GO:0005829">
    <property type="term" value="C:cytosol"/>
    <property type="evidence" value="ECO:0007669"/>
    <property type="project" value="InterPro"/>
</dbReference>
<dbReference type="SUPFAM" id="SSF54211">
    <property type="entry name" value="Ribosomal protein S5 domain 2-like"/>
    <property type="match status" value="1"/>
</dbReference>
<reference evidence="10 11" key="1">
    <citation type="journal article" date="2015" name="Genome Announc.">
        <title>Expanding the biotechnology potential of lactobacilli through comparative genomics of 213 strains and associated genera.</title>
        <authorList>
            <person name="Sun Z."/>
            <person name="Harris H.M."/>
            <person name="McCann A."/>
            <person name="Guo C."/>
            <person name="Argimon S."/>
            <person name="Zhang W."/>
            <person name="Yang X."/>
            <person name="Jeffery I.B."/>
            <person name="Cooney J.C."/>
            <person name="Kagawa T.F."/>
            <person name="Liu W."/>
            <person name="Song Y."/>
            <person name="Salvetti E."/>
            <person name="Wrobel A."/>
            <person name="Rasinkangas P."/>
            <person name="Parkhill J."/>
            <person name="Rea M.C."/>
            <person name="O'Sullivan O."/>
            <person name="Ritari J."/>
            <person name="Douillard F.P."/>
            <person name="Paul Ross R."/>
            <person name="Yang R."/>
            <person name="Briner A.E."/>
            <person name="Felis G.E."/>
            <person name="de Vos W.M."/>
            <person name="Barrangou R."/>
            <person name="Klaenhammer T.R."/>
            <person name="Caufield P.W."/>
            <person name="Cui Y."/>
            <person name="Zhang H."/>
            <person name="O'Toole P.W."/>
        </authorList>
    </citation>
    <scope>NUCLEOTIDE SEQUENCE [LARGE SCALE GENOMIC DNA]</scope>
    <source>
        <strain evidence="10 11">DSM 18933</strain>
    </source>
</reference>
<dbReference type="InterPro" id="IPR036554">
    <property type="entry name" value="GHMP_kinase_C_sf"/>
</dbReference>
<gene>
    <name evidence="10" type="ORF">FC40_GL000681</name>
</gene>
<evidence type="ECO:0000256" key="1">
    <source>
        <dbReference type="ARBA" id="ARBA00008831"/>
    </source>
</evidence>
<feature type="domain" description="Mvd1 C-terminal" evidence="8">
    <location>
        <begin position="174"/>
        <end position="307"/>
    </location>
</feature>
<feature type="domain" description="Diphosphomevalonate decarboxylase-like N-terminal" evidence="9">
    <location>
        <begin position="8"/>
        <end position="160"/>
    </location>
</feature>
<accession>A0A0R1WMB4</accession>
<evidence type="ECO:0000256" key="5">
    <source>
        <dbReference type="ARBA" id="ARBA00022840"/>
    </source>
</evidence>
<dbReference type="InterPro" id="IPR014721">
    <property type="entry name" value="Ribsml_uS5_D2-typ_fold_subgr"/>
</dbReference>
<evidence type="ECO:0000313" key="11">
    <source>
        <dbReference type="Proteomes" id="UP000051054"/>
    </source>
</evidence>
<evidence type="ECO:0000256" key="6">
    <source>
        <dbReference type="ARBA" id="ARBA00023098"/>
    </source>
</evidence>
<keyword evidence="6" id="KW-0443">Lipid metabolism</keyword>
<dbReference type="InterPro" id="IPR029765">
    <property type="entry name" value="Mev_diP_decarb"/>
</dbReference>
<dbReference type="PATRIC" id="fig|1423755.3.peg.734"/>
<dbReference type="eggNOG" id="COG3407">
    <property type="taxonomic scope" value="Bacteria"/>
</dbReference>
<evidence type="ECO:0000256" key="3">
    <source>
        <dbReference type="ARBA" id="ARBA00022516"/>
    </source>
</evidence>
<dbReference type="PIRSF" id="PIRSF015950">
    <property type="entry name" value="Mev_P_decrbx"/>
    <property type="match status" value="1"/>
</dbReference>
<dbReference type="InterPro" id="IPR053859">
    <property type="entry name" value="MVD-like_N"/>
</dbReference>
<keyword evidence="11" id="KW-1185">Reference proteome</keyword>
<dbReference type="FunFam" id="3.30.230.10:FF:000072">
    <property type="entry name" value="Diphosphomevalonate decarboxylase"/>
    <property type="match status" value="1"/>
</dbReference>
<proteinExistence type="inferred from homology"/>
<evidence type="ECO:0000256" key="2">
    <source>
        <dbReference type="ARBA" id="ARBA00012296"/>
    </source>
</evidence>
<dbReference type="Gene3D" id="3.30.70.890">
    <property type="entry name" value="GHMP kinase, C-terminal domain"/>
    <property type="match status" value="1"/>
</dbReference>
<dbReference type="Proteomes" id="UP000051054">
    <property type="component" value="Unassembled WGS sequence"/>
</dbReference>
<organism evidence="10 11">
    <name type="scientific">Ligilactobacillus hayakitensis DSM 18933 = JCM 14209</name>
    <dbReference type="NCBI Taxonomy" id="1423755"/>
    <lineage>
        <taxon>Bacteria</taxon>
        <taxon>Bacillati</taxon>
        <taxon>Bacillota</taxon>
        <taxon>Bacilli</taxon>
        <taxon>Lactobacillales</taxon>
        <taxon>Lactobacillaceae</taxon>
        <taxon>Ligilactobacillus</taxon>
    </lineage>
</organism>
<dbReference type="STRING" id="1423755.FC40_GL000681"/>
<dbReference type="InterPro" id="IPR020568">
    <property type="entry name" value="Ribosomal_Su5_D2-typ_SF"/>
</dbReference>
<keyword evidence="7" id="KW-0456">Lyase</keyword>
<evidence type="ECO:0000313" key="10">
    <source>
        <dbReference type="EMBL" id="KRM18895.1"/>
    </source>
</evidence>
<evidence type="ECO:0000259" key="9">
    <source>
        <dbReference type="Pfam" id="PF22700"/>
    </source>
</evidence>
<dbReference type="Gene3D" id="3.30.230.10">
    <property type="match status" value="1"/>
</dbReference>
<evidence type="ECO:0000256" key="4">
    <source>
        <dbReference type="ARBA" id="ARBA00022741"/>
    </source>
</evidence>
<dbReference type="GO" id="GO:0005524">
    <property type="term" value="F:ATP binding"/>
    <property type="evidence" value="ECO:0007669"/>
    <property type="project" value="UniProtKB-KW"/>
</dbReference>
<dbReference type="SUPFAM" id="SSF55060">
    <property type="entry name" value="GHMP Kinase, C-terminal domain"/>
    <property type="match status" value="1"/>
</dbReference>
<dbReference type="Pfam" id="PF22700">
    <property type="entry name" value="MVD-like_N"/>
    <property type="match status" value="1"/>
</dbReference>
<comment type="similarity">
    <text evidence="1">Belongs to the diphosphomevalonate decarboxylase family.</text>
</comment>
<comment type="caution">
    <text evidence="10">The sequence shown here is derived from an EMBL/GenBank/DDBJ whole genome shotgun (WGS) entry which is preliminary data.</text>
</comment>